<dbReference type="Proteomes" id="UP000236161">
    <property type="component" value="Unassembled WGS sequence"/>
</dbReference>
<dbReference type="PANTHER" id="PTHR43418">
    <property type="entry name" value="MULTIFUNCTIONAL TRYPTOPHAN BIOSYNTHESIS PROTEIN-RELATED"/>
    <property type="match status" value="1"/>
</dbReference>
<evidence type="ECO:0000256" key="4">
    <source>
        <dbReference type="ARBA" id="ARBA00022962"/>
    </source>
</evidence>
<dbReference type="GO" id="GO:0004049">
    <property type="term" value="F:anthranilate synthase activity"/>
    <property type="evidence" value="ECO:0007669"/>
    <property type="project" value="UniProtKB-EC"/>
</dbReference>
<dbReference type="InterPro" id="IPR017926">
    <property type="entry name" value="GATASE"/>
</dbReference>
<feature type="signal peptide" evidence="6">
    <location>
        <begin position="1"/>
        <end position="16"/>
    </location>
</feature>
<dbReference type="AlphaFoldDB" id="A0A2I0AKP5"/>
<dbReference type="STRING" id="1088818.A0A2I0AKP5"/>
<dbReference type="CDD" id="cd01743">
    <property type="entry name" value="GATase1_Anthranilate_Synthase"/>
    <property type="match status" value="1"/>
</dbReference>
<dbReference type="PRINTS" id="PR00099">
    <property type="entry name" value="CPSGATASE"/>
</dbReference>
<keyword evidence="9" id="KW-1185">Reference proteome</keyword>
<dbReference type="Gene3D" id="3.40.50.880">
    <property type="match status" value="1"/>
</dbReference>
<name>A0A2I0AKP5_9ASPA</name>
<accession>A0A2I0AKP5</accession>
<evidence type="ECO:0000256" key="5">
    <source>
        <dbReference type="SAM" id="Phobius"/>
    </source>
</evidence>
<dbReference type="PANTHER" id="PTHR43418:SF4">
    <property type="entry name" value="MULTIFUNCTIONAL TRYPTOPHAN BIOSYNTHESIS PROTEIN"/>
    <property type="match status" value="1"/>
</dbReference>
<dbReference type="OrthoDB" id="524799at2759"/>
<dbReference type="PRINTS" id="PR00096">
    <property type="entry name" value="GATASE"/>
</dbReference>
<protein>
    <recommendedName>
        <fullName evidence="2">anthranilate synthase</fullName>
        <ecNumber evidence="2">4.1.3.27</ecNumber>
    </recommendedName>
</protein>
<reference evidence="8 9" key="1">
    <citation type="journal article" date="2017" name="Nature">
        <title>The Apostasia genome and the evolution of orchids.</title>
        <authorList>
            <person name="Zhang G.Q."/>
            <person name="Liu K.W."/>
            <person name="Li Z."/>
            <person name="Lohaus R."/>
            <person name="Hsiao Y.Y."/>
            <person name="Niu S.C."/>
            <person name="Wang J.Y."/>
            <person name="Lin Y.C."/>
            <person name="Xu Q."/>
            <person name="Chen L.J."/>
            <person name="Yoshida K."/>
            <person name="Fujiwara S."/>
            <person name="Wang Z.W."/>
            <person name="Zhang Y.Q."/>
            <person name="Mitsuda N."/>
            <person name="Wang M."/>
            <person name="Liu G.H."/>
            <person name="Pecoraro L."/>
            <person name="Huang H.X."/>
            <person name="Xiao X.J."/>
            <person name="Lin M."/>
            <person name="Wu X.Y."/>
            <person name="Wu W.L."/>
            <person name="Chen Y.Y."/>
            <person name="Chang S.B."/>
            <person name="Sakamoto S."/>
            <person name="Ohme-Takagi M."/>
            <person name="Yagi M."/>
            <person name="Zeng S.J."/>
            <person name="Shen C.Y."/>
            <person name="Yeh C.M."/>
            <person name="Luo Y.B."/>
            <person name="Tsai W.C."/>
            <person name="Van de Peer Y."/>
            <person name="Liu Z.J."/>
        </authorList>
    </citation>
    <scope>NUCLEOTIDE SEQUENCE [LARGE SCALE GENOMIC DNA]</scope>
    <source>
        <strain evidence="9">cv. Shenzhen</strain>
        <tissue evidence="8">Stem</tissue>
    </source>
</reference>
<feature type="chain" id="PRO_5014179195" description="anthranilate synthase" evidence="6">
    <location>
        <begin position="17"/>
        <end position="401"/>
    </location>
</feature>
<dbReference type="SUPFAM" id="SSF52317">
    <property type="entry name" value="Class I glutamine amidotransferase-like"/>
    <property type="match status" value="1"/>
</dbReference>
<organism evidence="8 9">
    <name type="scientific">Apostasia shenzhenica</name>
    <dbReference type="NCBI Taxonomy" id="1088818"/>
    <lineage>
        <taxon>Eukaryota</taxon>
        <taxon>Viridiplantae</taxon>
        <taxon>Streptophyta</taxon>
        <taxon>Embryophyta</taxon>
        <taxon>Tracheophyta</taxon>
        <taxon>Spermatophyta</taxon>
        <taxon>Magnoliopsida</taxon>
        <taxon>Liliopsida</taxon>
        <taxon>Asparagales</taxon>
        <taxon>Orchidaceae</taxon>
        <taxon>Apostasioideae</taxon>
        <taxon>Apostasia</taxon>
    </lineage>
</organism>
<dbReference type="InterPro" id="IPR006221">
    <property type="entry name" value="TrpG/PapA_dom"/>
</dbReference>
<evidence type="ECO:0000256" key="6">
    <source>
        <dbReference type="SAM" id="SignalP"/>
    </source>
</evidence>
<dbReference type="InterPro" id="IPR029062">
    <property type="entry name" value="Class_I_gatase-like"/>
</dbReference>
<keyword evidence="8" id="KW-0456">Lyase</keyword>
<evidence type="ECO:0000256" key="1">
    <source>
        <dbReference type="ARBA" id="ARBA00004873"/>
    </source>
</evidence>
<evidence type="ECO:0000259" key="7">
    <source>
        <dbReference type="Pfam" id="PF00117"/>
    </source>
</evidence>
<evidence type="ECO:0000256" key="3">
    <source>
        <dbReference type="ARBA" id="ARBA00022822"/>
    </source>
</evidence>
<evidence type="ECO:0000313" key="9">
    <source>
        <dbReference type="Proteomes" id="UP000236161"/>
    </source>
</evidence>
<feature type="transmembrane region" description="Helical" evidence="5">
    <location>
        <begin position="355"/>
        <end position="377"/>
    </location>
</feature>
<dbReference type="GO" id="GO:0005829">
    <property type="term" value="C:cytosol"/>
    <property type="evidence" value="ECO:0007669"/>
    <property type="project" value="TreeGrafter"/>
</dbReference>
<keyword evidence="5" id="KW-1133">Transmembrane helix</keyword>
<comment type="pathway">
    <text evidence="1">Amino-acid biosynthesis; L-tryptophan biosynthesis; L-tryptophan from chorismate: step 1/5.</text>
</comment>
<sequence>MAALLSLSLVAPETLSRPSPVSGVSRPLILSTAYRRFGGGFATRRKSNSVSLRSADLPVVNSADDKPIIVIDNYDSFTYNLCQVSSSCILFLKLTLSLHSFCFVLVDGCAFLALYLYSIPQKHMGGVLPCLYSFRKRPTGLLISPGPGAPKDSGISLQTVLELGPCVPLFGVCMGLQCIGEAFGGKIVRSPYGVVHGKSAKIYYDEKLEDMLFSGLAKLVFSSFIFPFIALSLELSFDINCLEILFPFTAARYHSLVIDNDSFPDDLLEITAWTEDGLIMAARHKKYKHIQDFVIHVGILSLIVEFILHPWHPKVRPQSAPATSVVGLTPMLTWLALIGAAELRDPDAIIPPNCVMLYSAMMLSPLLSFCVWITLLFPCAKCQILICFALRATHIRISISD</sequence>
<keyword evidence="4" id="KW-0315">Glutamine amidotransferase</keyword>
<keyword evidence="3" id="KW-0057">Aromatic amino acid biosynthesis</keyword>
<evidence type="ECO:0000313" key="8">
    <source>
        <dbReference type="EMBL" id="PKA56085.1"/>
    </source>
</evidence>
<dbReference type="Pfam" id="PF00117">
    <property type="entry name" value="GATase"/>
    <property type="match status" value="1"/>
</dbReference>
<keyword evidence="3" id="KW-0822">Tryptophan biosynthesis</keyword>
<proteinExistence type="predicted"/>
<feature type="transmembrane region" description="Helical" evidence="5">
    <location>
        <begin position="293"/>
        <end position="312"/>
    </location>
</feature>
<feature type="domain" description="Glutamine amidotransferase" evidence="7">
    <location>
        <begin position="70"/>
        <end position="288"/>
    </location>
</feature>
<feature type="transmembrane region" description="Helical" evidence="5">
    <location>
        <begin position="96"/>
        <end position="117"/>
    </location>
</feature>
<keyword evidence="6" id="KW-0732">Signal</keyword>
<dbReference type="EC" id="4.1.3.27" evidence="2"/>
<feature type="transmembrane region" description="Helical" evidence="5">
    <location>
        <begin position="324"/>
        <end position="343"/>
    </location>
</feature>
<evidence type="ECO:0000256" key="2">
    <source>
        <dbReference type="ARBA" id="ARBA00012266"/>
    </source>
</evidence>
<dbReference type="EMBL" id="KZ451975">
    <property type="protein sequence ID" value="PKA56085.1"/>
    <property type="molecule type" value="Genomic_DNA"/>
</dbReference>
<keyword evidence="5" id="KW-0472">Membrane</keyword>
<keyword evidence="5" id="KW-0812">Transmembrane</keyword>
<gene>
    <name evidence="8" type="primary">trpG</name>
    <name evidence="8" type="ORF">AXF42_Ash015570</name>
</gene>
<dbReference type="InterPro" id="IPR050472">
    <property type="entry name" value="Anth_synth/Amidotransfase"/>
</dbReference>
<keyword evidence="3" id="KW-0028">Amino-acid biosynthesis</keyword>
<dbReference type="GO" id="GO:0000162">
    <property type="term" value="P:L-tryptophan biosynthetic process"/>
    <property type="evidence" value="ECO:0007669"/>
    <property type="project" value="UniProtKB-KW"/>
</dbReference>